<evidence type="ECO:0000313" key="2">
    <source>
        <dbReference type="Proteomes" id="UP000288216"/>
    </source>
</evidence>
<dbReference type="Proteomes" id="UP000288216">
    <property type="component" value="Unassembled WGS sequence"/>
</dbReference>
<dbReference type="EMBL" id="BFAA01010498">
    <property type="protein sequence ID" value="GCB78728.1"/>
    <property type="molecule type" value="Genomic_DNA"/>
</dbReference>
<dbReference type="AlphaFoldDB" id="A0A401Q038"/>
<comment type="caution">
    <text evidence="1">The sequence shown here is derived from an EMBL/GenBank/DDBJ whole genome shotgun (WGS) entry which is preliminary data.</text>
</comment>
<keyword evidence="2" id="KW-1185">Reference proteome</keyword>
<name>A0A401Q038_SCYTO</name>
<evidence type="ECO:0000313" key="1">
    <source>
        <dbReference type="EMBL" id="GCB78728.1"/>
    </source>
</evidence>
<organism evidence="1 2">
    <name type="scientific">Scyliorhinus torazame</name>
    <name type="common">Cloudy catshark</name>
    <name type="synonym">Catulus torazame</name>
    <dbReference type="NCBI Taxonomy" id="75743"/>
    <lineage>
        <taxon>Eukaryota</taxon>
        <taxon>Metazoa</taxon>
        <taxon>Chordata</taxon>
        <taxon>Craniata</taxon>
        <taxon>Vertebrata</taxon>
        <taxon>Chondrichthyes</taxon>
        <taxon>Elasmobranchii</taxon>
        <taxon>Galeomorphii</taxon>
        <taxon>Galeoidea</taxon>
        <taxon>Carcharhiniformes</taxon>
        <taxon>Scyliorhinidae</taxon>
        <taxon>Scyliorhinus</taxon>
    </lineage>
</organism>
<reference evidence="1 2" key="1">
    <citation type="journal article" date="2018" name="Nat. Ecol. Evol.">
        <title>Shark genomes provide insights into elasmobranch evolution and the origin of vertebrates.</title>
        <authorList>
            <person name="Hara Y"/>
            <person name="Yamaguchi K"/>
            <person name="Onimaru K"/>
            <person name="Kadota M"/>
            <person name="Koyanagi M"/>
            <person name="Keeley SD"/>
            <person name="Tatsumi K"/>
            <person name="Tanaka K"/>
            <person name="Motone F"/>
            <person name="Kageyama Y"/>
            <person name="Nozu R"/>
            <person name="Adachi N"/>
            <person name="Nishimura O"/>
            <person name="Nakagawa R"/>
            <person name="Tanegashima C"/>
            <person name="Kiyatake I"/>
            <person name="Matsumoto R"/>
            <person name="Murakumo K"/>
            <person name="Nishida K"/>
            <person name="Terakita A"/>
            <person name="Kuratani S"/>
            <person name="Sato K"/>
            <person name="Hyodo S Kuraku.S."/>
        </authorList>
    </citation>
    <scope>NUCLEOTIDE SEQUENCE [LARGE SCALE GENOMIC DNA]</scope>
</reference>
<protein>
    <submittedName>
        <fullName evidence="1">Uncharacterized protein</fullName>
    </submittedName>
</protein>
<accession>A0A401Q038</accession>
<sequence>MSPRDYFSVKIKENLSLKKRSVSLYCTRLVDRRKLQKSPLCIKEGETSELSSTATTILKDSVIVKKR</sequence>
<proteinExistence type="predicted"/>
<gene>
    <name evidence="1" type="ORF">scyTo_0016864</name>
</gene>